<name>A0ABV5CAE5_9SPHI</name>
<reference evidence="2 3" key="1">
    <citation type="submission" date="2024-04" db="EMBL/GenBank/DDBJ databases">
        <title>Albibacterium profundi sp. nov., isolated from sediment of the Challenger Deep of Mariana Trench.</title>
        <authorList>
            <person name="Wang Y."/>
        </authorList>
    </citation>
    <scope>NUCLEOTIDE SEQUENCE [LARGE SCALE GENOMIC DNA]</scope>
    <source>
        <strain evidence="2 3">RHL897</strain>
    </source>
</reference>
<dbReference type="SMART" id="SM00849">
    <property type="entry name" value="Lactamase_B"/>
    <property type="match status" value="1"/>
</dbReference>
<dbReference type="RefSeq" id="WP_375556079.1">
    <property type="nucleotide sequence ID" value="NZ_JBBVGT010000002.1"/>
</dbReference>
<feature type="domain" description="Metallo-beta-lactamase" evidence="1">
    <location>
        <begin position="23"/>
        <end position="209"/>
    </location>
</feature>
<dbReference type="InterPro" id="IPR001279">
    <property type="entry name" value="Metallo-B-lactamas"/>
</dbReference>
<gene>
    <name evidence="2" type="ORF">WKR92_01570</name>
</gene>
<comment type="caution">
    <text evidence="2">The sequence shown here is derived from an EMBL/GenBank/DDBJ whole genome shotgun (WGS) entry which is preliminary data.</text>
</comment>
<proteinExistence type="predicted"/>
<protein>
    <submittedName>
        <fullName evidence="2">MBL fold metallo-hydrolase</fullName>
    </submittedName>
</protein>
<dbReference type="SUPFAM" id="SSF56281">
    <property type="entry name" value="Metallo-hydrolase/oxidoreductase"/>
    <property type="match status" value="1"/>
</dbReference>
<organism evidence="2 3">
    <name type="scientific">Albibacterium profundi</name>
    <dbReference type="NCBI Taxonomy" id="3134906"/>
    <lineage>
        <taxon>Bacteria</taxon>
        <taxon>Pseudomonadati</taxon>
        <taxon>Bacteroidota</taxon>
        <taxon>Sphingobacteriia</taxon>
        <taxon>Sphingobacteriales</taxon>
        <taxon>Sphingobacteriaceae</taxon>
        <taxon>Albibacterium</taxon>
    </lineage>
</organism>
<evidence type="ECO:0000313" key="2">
    <source>
        <dbReference type="EMBL" id="MFB5944514.1"/>
    </source>
</evidence>
<dbReference type="Gene3D" id="3.60.15.10">
    <property type="entry name" value="Ribonuclease Z/Hydroxyacylglutathione hydrolase-like"/>
    <property type="match status" value="1"/>
</dbReference>
<dbReference type="CDD" id="cd07740">
    <property type="entry name" value="metallo-hydrolase-like_MBL-fold"/>
    <property type="match status" value="1"/>
</dbReference>
<evidence type="ECO:0000313" key="3">
    <source>
        <dbReference type="Proteomes" id="UP001580928"/>
    </source>
</evidence>
<keyword evidence="3" id="KW-1185">Reference proteome</keyword>
<dbReference type="Proteomes" id="UP001580928">
    <property type="component" value="Unassembled WGS sequence"/>
</dbReference>
<accession>A0ABV5CAE5</accession>
<dbReference type="PANTHER" id="PTHR46018:SF7">
    <property type="entry name" value="RIBONUCLEASE Z"/>
    <property type="match status" value="1"/>
</dbReference>
<dbReference type="Pfam" id="PF23023">
    <property type="entry name" value="Anti-Pycsar_Apyc1"/>
    <property type="match status" value="1"/>
</dbReference>
<dbReference type="InterPro" id="IPR036866">
    <property type="entry name" value="RibonucZ/Hydroxyglut_hydro"/>
</dbReference>
<sequence length="247" mass="27486">MRTKDVSVTVIGSGDAFNSGGRRQTCFHVNSSTITFLVDCGVNTLQGLKSNGLSASAIDLIFISHLHGDHFGGLPFFLLEAAVTKRTRPLSIVAPVGCKKKVEKLASLLYPGTEILSKLDLHFHEYSSDQPFMVRGLEIIALPVIHKLETKPHGMKIKIDDKIISYSGDTEWTPVLVDLAKDSDLFICECNFYKKEIKGHLNYKTLSQHLTEFRCKRMLLTHLGDDMQDHIDQLEVACAADDLKISI</sequence>
<dbReference type="EMBL" id="JBBVGT010000002">
    <property type="protein sequence ID" value="MFB5944514.1"/>
    <property type="molecule type" value="Genomic_DNA"/>
</dbReference>
<evidence type="ECO:0000259" key="1">
    <source>
        <dbReference type="SMART" id="SM00849"/>
    </source>
</evidence>
<dbReference type="PANTHER" id="PTHR46018">
    <property type="entry name" value="ZINC PHOSPHODIESTERASE ELAC PROTEIN 1"/>
    <property type="match status" value="1"/>
</dbReference>